<dbReference type="Pfam" id="PF02537">
    <property type="entry name" value="CRCB"/>
    <property type="match status" value="1"/>
</dbReference>
<reference evidence="11 12" key="1">
    <citation type="submission" date="2017-02" db="EMBL/GenBank/DDBJ databases">
        <authorList>
            <person name="Peterson S.W."/>
        </authorList>
    </citation>
    <scope>NUCLEOTIDE SEQUENCE [LARGE SCALE GENOMIC DNA]</scope>
    <source>
        <strain evidence="11 12">LMG 22410</strain>
    </source>
</reference>
<comment type="function">
    <text evidence="9 10">Fluoride-specific ion channel. Important for reducing fluoride concentration in the cell, thus reducing its toxicity.</text>
</comment>
<comment type="similarity">
    <text evidence="7 10">Belongs to the fluoride channel Fluc/FEX (TC 1.A.43) family.</text>
</comment>
<evidence type="ECO:0000256" key="3">
    <source>
        <dbReference type="ARBA" id="ARBA00022692"/>
    </source>
</evidence>
<feature type="transmembrane region" description="Helical" evidence="10">
    <location>
        <begin position="99"/>
        <end position="120"/>
    </location>
</feature>
<feature type="binding site" evidence="10">
    <location>
        <position position="77"/>
    </location>
    <ligand>
        <name>Na(+)</name>
        <dbReference type="ChEBI" id="CHEBI:29101"/>
        <note>structural</note>
    </ligand>
</feature>
<keyword evidence="10" id="KW-0813">Transport</keyword>
<comment type="subcellular location">
    <subcellularLocation>
        <location evidence="1 10">Cell membrane</location>
        <topology evidence="1 10">Multi-pass membrane protein</topology>
    </subcellularLocation>
</comment>
<keyword evidence="10" id="KW-0479">Metal-binding</keyword>
<dbReference type="GO" id="GO:0046872">
    <property type="term" value="F:metal ion binding"/>
    <property type="evidence" value="ECO:0007669"/>
    <property type="project" value="UniProtKB-KW"/>
</dbReference>
<evidence type="ECO:0000313" key="12">
    <source>
        <dbReference type="Proteomes" id="UP000195787"/>
    </source>
</evidence>
<dbReference type="GO" id="GO:0062054">
    <property type="term" value="F:fluoride channel activity"/>
    <property type="evidence" value="ECO:0007669"/>
    <property type="project" value="UniProtKB-UniRule"/>
</dbReference>
<gene>
    <name evidence="10" type="primary">fluC</name>
    <name evidence="10" type="synonym">crcB</name>
    <name evidence="11" type="ORF">CZ674_09765</name>
</gene>
<keyword evidence="10" id="KW-0915">Sodium</keyword>
<comment type="activity regulation">
    <text evidence="10">Na(+) is not transported, but it plays an essential structural role and its presence is essential for fluoride channel function.</text>
</comment>
<dbReference type="InterPro" id="IPR003691">
    <property type="entry name" value="FluC"/>
</dbReference>
<dbReference type="Proteomes" id="UP000195787">
    <property type="component" value="Unassembled WGS sequence"/>
</dbReference>
<feature type="transmembrane region" description="Helical" evidence="10">
    <location>
        <begin position="34"/>
        <end position="53"/>
    </location>
</feature>
<sequence length="132" mass="13273">MLCMPLTLLAVALGGAAGTLLRLLADLAMPEQGLPWSTVAVNLIGSLVLGVLAGRAASDRVRWPAWLREGVQTGLLGGFTTYSALALWGASAADAAPTLLSVLLVMGVAVAGVAVAYAGLSIGSRTATKGTR</sequence>
<comment type="catalytic activity">
    <reaction evidence="8">
        <text>fluoride(in) = fluoride(out)</text>
        <dbReference type="Rhea" id="RHEA:76159"/>
        <dbReference type="ChEBI" id="CHEBI:17051"/>
    </reaction>
    <physiologicalReaction direction="left-to-right" evidence="8">
        <dbReference type="Rhea" id="RHEA:76160"/>
    </physiologicalReaction>
</comment>
<dbReference type="GO" id="GO:0005886">
    <property type="term" value="C:plasma membrane"/>
    <property type="evidence" value="ECO:0007669"/>
    <property type="project" value="UniProtKB-SubCell"/>
</dbReference>
<evidence type="ECO:0000256" key="2">
    <source>
        <dbReference type="ARBA" id="ARBA00022475"/>
    </source>
</evidence>
<evidence type="ECO:0000256" key="6">
    <source>
        <dbReference type="ARBA" id="ARBA00023303"/>
    </source>
</evidence>
<protein>
    <recommendedName>
        <fullName evidence="10">Fluoride-specific ion channel FluC</fullName>
    </recommendedName>
</protein>
<evidence type="ECO:0000256" key="7">
    <source>
        <dbReference type="ARBA" id="ARBA00035120"/>
    </source>
</evidence>
<evidence type="ECO:0000313" key="11">
    <source>
        <dbReference type="EMBL" id="SJM64379.1"/>
    </source>
</evidence>
<proteinExistence type="inferred from homology"/>
<evidence type="ECO:0000256" key="5">
    <source>
        <dbReference type="ARBA" id="ARBA00023136"/>
    </source>
</evidence>
<name>A0A1R4G876_9MICO</name>
<keyword evidence="5 10" id="KW-0472">Membrane</keyword>
<keyword evidence="6 10" id="KW-0407">Ion channel</keyword>
<dbReference type="GO" id="GO:0140114">
    <property type="term" value="P:cellular detoxification of fluoride"/>
    <property type="evidence" value="ECO:0007669"/>
    <property type="project" value="UniProtKB-UniRule"/>
</dbReference>
<accession>A0A1R4G876</accession>
<feature type="binding site" evidence="10">
    <location>
        <position position="80"/>
    </location>
    <ligand>
        <name>Na(+)</name>
        <dbReference type="ChEBI" id="CHEBI:29101"/>
        <note>structural</note>
    </ligand>
</feature>
<organism evidence="11 12">
    <name type="scientific">Agrococcus casei LMG 22410</name>
    <dbReference type="NCBI Taxonomy" id="1255656"/>
    <lineage>
        <taxon>Bacteria</taxon>
        <taxon>Bacillati</taxon>
        <taxon>Actinomycetota</taxon>
        <taxon>Actinomycetes</taxon>
        <taxon>Micrococcales</taxon>
        <taxon>Microbacteriaceae</taxon>
        <taxon>Agrococcus</taxon>
    </lineage>
</organism>
<keyword evidence="4 10" id="KW-1133">Transmembrane helix</keyword>
<feature type="transmembrane region" description="Helical" evidence="10">
    <location>
        <begin position="74"/>
        <end position="93"/>
    </location>
</feature>
<dbReference type="HAMAP" id="MF_00454">
    <property type="entry name" value="FluC"/>
    <property type="match status" value="1"/>
</dbReference>
<evidence type="ECO:0000256" key="8">
    <source>
        <dbReference type="ARBA" id="ARBA00035585"/>
    </source>
</evidence>
<keyword evidence="10" id="KW-0406">Ion transport</keyword>
<keyword evidence="12" id="KW-1185">Reference proteome</keyword>
<evidence type="ECO:0000256" key="1">
    <source>
        <dbReference type="ARBA" id="ARBA00004651"/>
    </source>
</evidence>
<evidence type="ECO:0000256" key="10">
    <source>
        <dbReference type="HAMAP-Rule" id="MF_00454"/>
    </source>
</evidence>
<evidence type="ECO:0000256" key="4">
    <source>
        <dbReference type="ARBA" id="ARBA00022989"/>
    </source>
</evidence>
<dbReference type="EMBL" id="FUHU01000041">
    <property type="protein sequence ID" value="SJM64379.1"/>
    <property type="molecule type" value="Genomic_DNA"/>
</dbReference>
<dbReference type="AlphaFoldDB" id="A0A1R4G876"/>
<keyword evidence="3 10" id="KW-0812">Transmembrane</keyword>
<evidence type="ECO:0000256" key="9">
    <source>
        <dbReference type="ARBA" id="ARBA00049940"/>
    </source>
</evidence>
<keyword evidence="2 10" id="KW-1003">Cell membrane</keyword>